<sequence length="45" mass="5400">MSDIRKKCKLCYIFNIHKCNISKMIILENMSFGTHFTKTEIYINK</sequence>
<protein>
    <submittedName>
        <fullName evidence="1">Uncharacterized protein</fullName>
    </submittedName>
</protein>
<organism evidence="1 2">
    <name type="scientific">Plasmodium falciparum MaliPS096_E11</name>
    <dbReference type="NCBI Taxonomy" id="1036727"/>
    <lineage>
        <taxon>Eukaryota</taxon>
        <taxon>Sar</taxon>
        <taxon>Alveolata</taxon>
        <taxon>Apicomplexa</taxon>
        <taxon>Aconoidasida</taxon>
        <taxon>Haemosporida</taxon>
        <taxon>Plasmodiidae</taxon>
        <taxon>Plasmodium</taxon>
        <taxon>Plasmodium (Laverania)</taxon>
    </lineage>
</organism>
<evidence type="ECO:0000313" key="1">
    <source>
        <dbReference type="EMBL" id="ETW46760.1"/>
    </source>
</evidence>
<reference evidence="1 2" key="2">
    <citation type="submission" date="2013-02" db="EMBL/GenBank/DDBJ databases">
        <title>The Genome Sequence of Plasmodium falciparum MaliPS096_E11.</title>
        <authorList>
            <consortium name="The Broad Institute Genome Sequencing Platform"/>
            <consortium name="The Broad Institute Genome Sequencing Center for Infectious Disease"/>
            <person name="Neafsey D."/>
            <person name="Cheeseman I."/>
            <person name="Volkman S."/>
            <person name="Adams J."/>
            <person name="Walker B."/>
            <person name="Young S.K."/>
            <person name="Zeng Q."/>
            <person name="Gargeya S."/>
            <person name="Fitzgerald M."/>
            <person name="Haas B."/>
            <person name="Abouelleil A."/>
            <person name="Alvarado L."/>
            <person name="Arachchi H.M."/>
            <person name="Berlin A.M."/>
            <person name="Chapman S.B."/>
            <person name="Dewar J."/>
            <person name="Goldberg J."/>
            <person name="Griggs A."/>
            <person name="Gujja S."/>
            <person name="Hansen M."/>
            <person name="Howarth C."/>
            <person name="Imamovic A."/>
            <person name="Larimer J."/>
            <person name="McCowan C."/>
            <person name="Murphy C."/>
            <person name="Neiman D."/>
            <person name="Pearson M."/>
            <person name="Priest M."/>
            <person name="Roberts A."/>
            <person name="Saif S."/>
            <person name="Shea T."/>
            <person name="Sisk P."/>
            <person name="Sykes S."/>
            <person name="Wortman J."/>
            <person name="Nusbaum C."/>
            <person name="Birren B."/>
        </authorList>
    </citation>
    <scope>NUCLEOTIDE SEQUENCE [LARGE SCALE GENOMIC DNA]</scope>
    <source>
        <strain evidence="1 2">MaliPS096_E11</strain>
    </source>
</reference>
<evidence type="ECO:0000313" key="2">
    <source>
        <dbReference type="Proteomes" id="UP000030699"/>
    </source>
</evidence>
<reference evidence="1 2" key="1">
    <citation type="submission" date="2013-02" db="EMBL/GenBank/DDBJ databases">
        <title>The Genome Annotation of Plasmodium falciparum MaliPS096_E11.</title>
        <authorList>
            <consortium name="The Broad Institute Genome Sequencing Platform"/>
            <consortium name="The Broad Institute Genome Sequencing Center for Infectious Disease"/>
            <person name="Neafsey D."/>
            <person name="Hoffman S."/>
            <person name="Volkman S."/>
            <person name="Rosenthal P."/>
            <person name="Walker B."/>
            <person name="Young S.K."/>
            <person name="Zeng Q."/>
            <person name="Gargeya S."/>
            <person name="Fitzgerald M."/>
            <person name="Haas B."/>
            <person name="Abouelleil A."/>
            <person name="Allen A.W."/>
            <person name="Alvarado L."/>
            <person name="Arachchi H.M."/>
            <person name="Berlin A.M."/>
            <person name="Chapman S.B."/>
            <person name="Gainer-Dewar J."/>
            <person name="Goldberg J."/>
            <person name="Griggs A."/>
            <person name="Gujja S."/>
            <person name="Hansen M."/>
            <person name="Howarth C."/>
            <person name="Imamovic A."/>
            <person name="Ireland A."/>
            <person name="Larimer J."/>
            <person name="McCowan C."/>
            <person name="Murphy C."/>
            <person name="Pearson M."/>
            <person name="Poon T.W."/>
            <person name="Priest M."/>
            <person name="Roberts A."/>
            <person name="Saif S."/>
            <person name="Shea T."/>
            <person name="Sisk P."/>
            <person name="Sykes S."/>
            <person name="Wortman J."/>
            <person name="Nusbaum C."/>
            <person name="Birren B."/>
        </authorList>
    </citation>
    <scope>NUCLEOTIDE SEQUENCE [LARGE SCALE GENOMIC DNA]</scope>
    <source>
        <strain evidence="1 2">MaliPS096_E11</strain>
    </source>
</reference>
<dbReference type="Proteomes" id="UP000030699">
    <property type="component" value="Unassembled WGS sequence"/>
</dbReference>
<name>A0A024WJ99_PLAFA</name>
<dbReference type="EMBL" id="KI925621">
    <property type="protein sequence ID" value="ETW46760.1"/>
    <property type="molecule type" value="Genomic_DNA"/>
</dbReference>
<gene>
    <name evidence="1" type="ORF">PFMALIP_05170</name>
</gene>
<accession>A0A024WJ99</accession>
<dbReference type="AlphaFoldDB" id="A0A024WJ99"/>
<proteinExistence type="predicted"/>